<comment type="caution">
    <text evidence="6">The sequence shown here is derived from an EMBL/GenBank/DDBJ whole genome shotgun (WGS) entry which is preliminary data.</text>
</comment>
<proteinExistence type="inferred from homology"/>
<dbReference type="InterPro" id="IPR036390">
    <property type="entry name" value="WH_DNA-bd_sf"/>
</dbReference>
<evidence type="ECO:0000313" key="6">
    <source>
        <dbReference type="EMBL" id="MFC3912101.1"/>
    </source>
</evidence>
<dbReference type="PRINTS" id="PR00039">
    <property type="entry name" value="HTHLYSR"/>
</dbReference>
<evidence type="ECO:0000256" key="2">
    <source>
        <dbReference type="ARBA" id="ARBA00023015"/>
    </source>
</evidence>
<dbReference type="EMBL" id="JBHSAF010000001">
    <property type="protein sequence ID" value="MFC3912101.1"/>
    <property type="molecule type" value="Genomic_DNA"/>
</dbReference>
<reference evidence="7" key="1">
    <citation type="journal article" date="2019" name="Int. J. Syst. Evol. Microbiol.">
        <title>The Global Catalogue of Microorganisms (GCM) 10K type strain sequencing project: providing services to taxonomists for standard genome sequencing and annotation.</title>
        <authorList>
            <consortium name="The Broad Institute Genomics Platform"/>
            <consortium name="The Broad Institute Genome Sequencing Center for Infectious Disease"/>
            <person name="Wu L."/>
            <person name="Ma J."/>
        </authorList>
    </citation>
    <scope>NUCLEOTIDE SEQUENCE [LARGE SCALE GENOMIC DNA]</scope>
    <source>
        <strain evidence="7">CCUG 54939</strain>
    </source>
</reference>
<gene>
    <name evidence="6" type="ORF">ACFOSS_01320</name>
</gene>
<dbReference type="Gene3D" id="3.40.190.10">
    <property type="entry name" value="Periplasmic binding protein-like II"/>
    <property type="match status" value="2"/>
</dbReference>
<keyword evidence="2" id="KW-0805">Transcription regulation</keyword>
<dbReference type="InterPro" id="IPR050389">
    <property type="entry name" value="LysR-type_TF"/>
</dbReference>
<dbReference type="Gene3D" id="1.10.10.10">
    <property type="entry name" value="Winged helix-like DNA-binding domain superfamily/Winged helix DNA-binding domain"/>
    <property type="match status" value="1"/>
</dbReference>
<dbReference type="RefSeq" id="WP_377150110.1">
    <property type="nucleotide sequence ID" value="NZ_JBHSAF010000001.1"/>
</dbReference>
<evidence type="ECO:0000256" key="4">
    <source>
        <dbReference type="ARBA" id="ARBA00023163"/>
    </source>
</evidence>
<dbReference type="Proteomes" id="UP001595692">
    <property type="component" value="Unassembled WGS sequence"/>
</dbReference>
<dbReference type="InterPro" id="IPR037402">
    <property type="entry name" value="YidZ_PBP2"/>
</dbReference>
<dbReference type="PROSITE" id="PS50931">
    <property type="entry name" value="HTH_LYSR"/>
    <property type="match status" value="1"/>
</dbReference>
<dbReference type="InterPro" id="IPR005119">
    <property type="entry name" value="LysR_subst-bd"/>
</dbReference>
<keyword evidence="4" id="KW-0804">Transcription</keyword>
<evidence type="ECO:0000256" key="3">
    <source>
        <dbReference type="ARBA" id="ARBA00023125"/>
    </source>
</evidence>
<keyword evidence="7" id="KW-1185">Reference proteome</keyword>
<dbReference type="CDD" id="cd08417">
    <property type="entry name" value="PBP2_Nitroaromatics_like"/>
    <property type="match status" value="1"/>
</dbReference>
<dbReference type="PANTHER" id="PTHR30118">
    <property type="entry name" value="HTH-TYPE TRANSCRIPTIONAL REGULATOR LEUO-RELATED"/>
    <property type="match status" value="1"/>
</dbReference>
<dbReference type="InterPro" id="IPR036388">
    <property type="entry name" value="WH-like_DNA-bd_sf"/>
</dbReference>
<dbReference type="SUPFAM" id="SSF46785">
    <property type="entry name" value="Winged helix' DNA-binding domain"/>
    <property type="match status" value="1"/>
</dbReference>
<keyword evidence="3" id="KW-0238">DNA-binding</keyword>
<sequence>MSHANLNLLTTLKVLLETRHVGRAAELLCLSQPSISKQLAQLRRDFDDPLLVREGAVWRLTPRAEALRLEIGPTLESVQRLYAPPRFDPAACRRTFRLASSDYVAQYILPQIGAALTTAAPLASLEYLPWDKSQLPHLAELPLDLVSTLTEHLPSGLVSQPQGEDGLAVLMRTGHPYAAQPLTRGVYLAARHIRISGGGDKEGPVESALATSGAARRWFAQVPFFQAAVGLLQHSDALLTTPAHIAWQLARDHKLLLRPLPFPCSRQHYHLIWPQRLTHDPAHQWFRQLAFGFLSGHLHATAKAASAALHHYQMESR</sequence>
<accession>A0ABV8CIY4</accession>
<organism evidence="6 7">
    <name type="scientific">Pseudaeromonas sharmana</name>
    <dbReference type="NCBI Taxonomy" id="328412"/>
    <lineage>
        <taxon>Bacteria</taxon>
        <taxon>Pseudomonadati</taxon>
        <taxon>Pseudomonadota</taxon>
        <taxon>Gammaproteobacteria</taxon>
        <taxon>Aeromonadales</taxon>
        <taxon>Aeromonadaceae</taxon>
        <taxon>Pseudaeromonas</taxon>
    </lineage>
</organism>
<dbReference type="Pfam" id="PF00126">
    <property type="entry name" value="HTH_1"/>
    <property type="match status" value="1"/>
</dbReference>
<comment type="similarity">
    <text evidence="1">Belongs to the LysR transcriptional regulatory family.</text>
</comment>
<dbReference type="PANTHER" id="PTHR30118:SF15">
    <property type="entry name" value="TRANSCRIPTIONAL REGULATORY PROTEIN"/>
    <property type="match status" value="1"/>
</dbReference>
<feature type="domain" description="HTH lysR-type" evidence="5">
    <location>
        <begin position="1"/>
        <end position="61"/>
    </location>
</feature>
<evidence type="ECO:0000313" key="7">
    <source>
        <dbReference type="Proteomes" id="UP001595692"/>
    </source>
</evidence>
<name>A0ABV8CIY4_9GAMM</name>
<protein>
    <submittedName>
        <fullName evidence="6">LysR family transcriptional regulator</fullName>
    </submittedName>
</protein>
<dbReference type="Pfam" id="PF03466">
    <property type="entry name" value="LysR_substrate"/>
    <property type="match status" value="1"/>
</dbReference>
<evidence type="ECO:0000259" key="5">
    <source>
        <dbReference type="PROSITE" id="PS50931"/>
    </source>
</evidence>
<dbReference type="InterPro" id="IPR000847">
    <property type="entry name" value="LysR_HTH_N"/>
</dbReference>
<dbReference type="SUPFAM" id="SSF53850">
    <property type="entry name" value="Periplasmic binding protein-like II"/>
    <property type="match status" value="1"/>
</dbReference>
<evidence type="ECO:0000256" key="1">
    <source>
        <dbReference type="ARBA" id="ARBA00009437"/>
    </source>
</evidence>